<comment type="caution">
    <text evidence="3">The sequence shown here is derived from an EMBL/GenBank/DDBJ whole genome shotgun (WGS) entry which is preliminary data.</text>
</comment>
<evidence type="ECO:0000313" key="4">
    <source>
        <dbReference type="Proteomes" id="UP000663827"/>
    </source>
</evidence>
<feature type="compositionally biased region" description="Pro residues" evidence="2">
    <location>
        <begin position="1"/>
        <end position="10"/>
    </location>
</feature>
<reference evidence="3" key="1">
    <citation type="submission" date="2021-01" db="EMBL/GenBank/DDBJ databases">
        <authorList>
            <person name="Kaushik A."/>
        </authorList>
    </citation>
    <scope>NUCLEOTIDE SEQUENCE</scope>
    <source>
        <strain evidence="3">AG5</strain>
    </source>
</reference>
<accession>A0A8H3DZ97</accession>
<proteinExistence type="predicted"/>
<evidence type="ECO:0000256" key="1">
    <source>
        <dbReference type="ARBA" id="ARBA00022737"/>
    </source>
</evidence>
<feature type="compositionally biased region" description="Pro residues" evidence="2">
    <location>
        <begin position="122"/>
        <end position="132"/>
    </location>
</feature>
<protein>
    <recommendedName>
        <fullName evidence="5">Chitin synthase regulatory factor 4</fullName>
    </recommendedName>
</protein>
<feature type="compositionally biased region" description="Pro residues" evidence="2">
    <location>
        <begin position="760"/>
        <end position="774"/>
    </location>
</feature>
<dbReference type="SMART" id="SM00671">
    <property type="entry name" value="SEL1"/>
    <property type="match status" value="4"/>
</dbReference>
<feature type="region of interest" description="Disordered" evidence="2">
    <location>
        <begin position="1"/>
        <end position="73"/>
    </location>
</feature>
<sequence>MAAPPVPPRPMSARPDYFQDEYSNGGGQQYPQRHDSGAPPIPPLPANYRADTLAPHWGDPMPAPRPQKLMSNVPSDMAQNLEQDMQPFSSSFSMPVPSFGFSAPPPPPQGVNYGFRAPPGVPTQPPAPPAYPGPGGFATGQPPAPRHQPTLSITQPFDAMGFGPQPGYSARQPTMMAPPTPRPLSFAANIPAPATPLPQPPAPAASPVPSFTEAAPGPGQPPAIVTPMPTVSTLLAAESKISKPSHIIAWAKAVLALVDRLQPDADPSNPEPIADPVVSRLANVAIQHVVSFASVWQEGNREQLPPHVAEALYLRGTLESSGAFPEKIPRDPRSAFRDFNEAARQGCKAGWFKIGRDYESVKDIPRAREVFERGAGLKEISCIYRLGMANLLGQLGFAANPSVAVPLLQEAADLSNVDVPQPAYVFGMLLLGEFSHVQLPPALLTQTLPAPTPNNPHPRASEARRRIERSAYLGYGPGLYKMGWGHEHAKMGCTYDPLLSVQYYSAASQRGESEADMSLSKWFLCGSEGFFDKDENLAVVFAEKAANRKLGTGMFAMGYYYEVGVGVKADRNEAIKWYQKAQAAGNTEAAGRLTALAVPDAAPLSRAEHEALADTRLVRRHTKAKDTAAAAGRVAKAKGEEDRKAMEGAAHAAADSNVGQPAMRPGQLPLPGGDFNTPPRMTSPAQAQTQATSPKRRPQQAQAAAAGRFQHRYTLTDEGFQTPSSPQVSTPVTAPPQSKPSLSVPPPGSVPAAPVSAPVAPAPVAPAPAPPSPTAAPAKQSGKKGPQTFAEMGFHSQRVDEKECVIM</sequence>
<evidence type="ECO:0000313" key="3">
    <source>
        <dbReference type="EMBL" id="CAE7153142.1"/>
    </source>
</evidence>
<organism evidence="3 4">
    <name type="scientific">Rhizoctonia solani</name>
    <dbReference type="NCBI Taxonomy" id="456999"/>
    <lineage>
        <taxon>Eukaryota</taxon>
        <taxon>Fungi</taxon>
        <taxon>Dikarya</taxon>
        <taxon>Basidiomycota</taxon>
        <taxon>Agaricomycotina</taxon>
        <taxon>Agaricomycetes</taxon>
        <taxon>Cantharellales</taxon>
        <taxon>Ceratobasidiaceae</taxon>
        <taxon>Rhizoctonia</taxon>
    </lineage>
</organism>
<feature type="compositionally biased region" description="Basic and acidic residues" evidence="2">
    <location>
        <begin position="797"/>
        <end position="807"/>
    </location>
</feature>
<evidence type="ECO:0008006" key="5">
    <source>
        <dbReference type="Google" id="ProtNLM"/>
    </source>
</evidence>
<dbReference type="EMBL" id="CAJNJQ010001869">
    <property type="protein sequence ID" value="CAE7153142.1"/>
    <property type="molecule type" value="Genomic_DNA"/>
</dbReference>
<gene>
    <name evidence="3" type="ORF">RDB_LOCUS90598</name>
</gene>
<dbReference type="PANTHER" id="PTHR46430:SF2">
    <property type="entry name" value="CHITIN SYNTHASE REGULATORY FACTOR 4"/>
    <property type="match status" value="1"/>
</dbReference>
<feature type="compositionally biased region" description="Polar residues" evidence="2">
    <location>
        <begin position="679"/>
        <end position="693"/>
    </location>
</feature>
<dbReference type="AlphaFoldDB" id="A0A8H3DZ97"/>
<dbReference type="Gene3D" id="1.25.40.10">
    <property type="entry name" value="Tetratricopeptide repeat domain"/>
    <property type="match status" value="1"/>
</dbReference>
<feature type="compositionally biased region" description="Low complexity" evidence="2">
    <location>
        <begin position="750"/>
        <end position="759"/>
    </location>
</feature>
<feature type="compositionally biased region" description="Polar residues" evidence="2">
    <location>
        <begin position="719"/>
        <end position="732"/>
    </location>
</feature>
<feature type="compositionally biased region" description="Pro residues" evidence="2">
    <location>
        <begin position="193"/>
        <end position="206"/>
    </location>
</feature>
<dbReference type="InterPro" id="IPR051726">
    <property type="entry name" value="Chitin_Synth_Reg"/>
</dbReference>
<dbReference type="InterPro" id="IPR011990">
    <property type="entry name" value="TPR-like_helical_dom_sf"/>
</dbReference>
<feature type="region of interest" description="Disordered" evidence="2">
    <location>
        <begin position="122"/>
        <end position="149"/>
    </location>
</feature>
<feature type="region of interest" description="Disordered" evidence="2">
    <location>
        <begin position="619"/>
        <end position="807"/>
    </location>
</feature>
<feature type="compositionally biased region" description="Pro residues" evidence="2">
    <location>
        <begin position="733"/>
        <end position="749"/>
    </location>
</feature>
<feature type="region of interest" description="Disordered" evidence="2">
    <location>
        <begin position="192"/>
        <end position="219"/>
    </location>
</feature>
<evidence type="ECO:0000256" key="2">
    <source>
        <dbReference type="SAM" id="MobiDB-lite"/>
    </source>
</evidence>
<dbReference type="Proteomes" id="UP000663827">
    <property type="component" value="Unassembled WGS sequence"/>
</dbReference>
<keyword evidence="1" id="KW-0677">Repeat</keyword>
<dbReference type="InterPro" id="IPR006597">
    <property type="entry name" value="Sel1-like"/>
</dbReference>
<dbReference type="SUPFAM" id="SSF81901">
    <property type="entry name" value="HCP-like"/>
    <property type="match status" value="2"/>
</dbReference>
<name>A0A8H3DZ97_9AGAM</name>
<feature type="compositionally biased region" description="Basic and acidic residues" evidence="2">
    <location>
        <begin position="637"/>
        <end position="646"/>
    </location>
</feature>
<dbReference type="Pfam" id="PF08238">
    <property type="entry name" value="Sel1"/>
    <property type="match status" value="5"/>
</dbReference>
<dbReference type="PANTHER" id="PTHR46430">
    <property type="entry name" value="PROTEIN SKT5-RELATED"/>
    <property type="match status" value="1"/>
</dbReference>